<dbReference type="GO" id="GO:0051539">
    <property type="term" value="F:4 iron, 4 sulfur cluster binding"/>
    <property type="evidence" value="ECO:0007669"/>
    <property type="project" value="TreeGrafter"/>
</dbReference>
<dbReference type="GO" id="GO:0006779">
    <property type="term" value="P:porphyrin-containing compound biosynthetic process"/>
    <property type="evidence" value="ECO:0007669"/>
    <property type="project" value="TreeGrafter"/>
</dbReference>
<dbReference type="PANTHER" id="PTHR13932">
    <property type="entry name" value="COPROPORPHYRINIGEN III OXIDASE"/>
    <property type="match status" value="1"/>
</dbReference>
<dbReference type="Proteomes" id="UP000000562">
    <property type="component" value="Chromosome"/>
</dbReference>
<dbReference type="InterPro" id="IPR058240">
    <property type="entry name" value="rSAM_sf"/>
</dbReference>
<accession>Q8D3C4</accession>
<dbReference type="STRING" id="36870.gene:10368555"/>
<keyword evidence="2" id="KW-1185">Reference proteome</keyword>
<dbReference type="EMBL" id="BA000021">
    <property type="protein sequence ID" value="BAC24223.1"/>
    <property type="molecule type" value="Genomic_DNA"/>
</dbReference>
<dbReference type="InterPro" id="IPR034505">
    <property type="entry name" value="Coproporphyrinogen-III_oxidase"/>
</dbReference>
<dbReference type="PANTHER" id="PTHR13932:SF5">
    <property type="entry name" value="RADICAL S-ADENOSYL METHIONINE DOMAIN-CONTAINING PROTEIN 1, MITOCHONDRIAL"/>
    <property type="match status" value="1"/>
</dbReference>
<gene>
    <name evidence="1" type="primary">yggW</name>
</gene>
<dbReference type="HOGENOM" id="CLU_1026536_0_0_6"/>
<dbReference type="SUPFAM" id="SSF102114">
    <property type="entry name" value="Radical SAM enzymes"/>
    <property type="match status" value="1"/>
</dbReference>
<reference evidence="1 2" key="1">
    <citation type="journal article" date="2002" name="Nat. Genet.">
        <title>Genome sequence of the endocellular obligate symbiont of tsetse flies, Wigglesworthia glossinidia.</title>
        <authorList>
            <person name="Akman L."/>
            <person name="Yamashita A."/>
            <person name="Watanabe H."/>
            <person name="Oshima K."/>
            <person name="Shiba T."/>
            <person name="Hattori M."/>
            <person name="Aksoy S."/>
        </authorList>
    </citation>
    <scope>NUCLEOTIDE SEQUENCE [LARGE SCALE GENOMIC DNA]</scope>
</reference>
<dbReference type="AlphaFoldDB" id="Q8D3C4"/>
<sequence>MKSINSRTSLYINIPWIFQKKFFKNMLPCEFEKLVSFYIKNTLNDLEIDKNFSKNKKINTLFIGGNVNVISENNIKTLFFGIKNKLNFKENMEFTIEINTKLDLEKKIFLYKKIGINRISIEKNIFCKKTSISKSINNYINEISKIVSICLRVNIKNINVDLPFFYEYQTNDEILHNIEKIFLLKVPHQTCYQHNCNFIFKNKKMVEKKTKIKKIYNEIQNLFKFFGFHQYEICSYALPGFECLHNLNYFQFGDYFGIGCGSHGKFTLKKK</sequence>
<evidence type="ECO:0000313" key="2">
    <source>
        <dbReference type="Proteomes" id="UP000000562"/>
    </source>
</evidence>
<organism evidence="1 2">
    <name type="scientific">Wigglesworthia glossinidia brevipalpis</name>
    <dbReference type="NCBI Taxonomy" id="36870"/>
    <lineage>
        <taxon>Bacteria</taxon>
        <taxon>Pseudomonadati</taxon>
        <taxon>Pseudomonadota</taxon>
        <taxon>Gammaproteobacteria</taxon>
        <taxon>Enterobacterales</taxon>
        <taxon>Erwiniaceae</taxon>
        <taxon>Wigglesworthia</taxon>
    </lineage>
</organism>
<proteinExistence type="predicted"/>
<evidence type="ECO:0000313" key="1">
    <source>
        <dbReference type="EMBL" id="BAC24223.1"/>
    </source>
</evidence>
<protein>
    <submittedName>
        <fullName evidence="1">YggW protein</fullName>
    </submittedName>
</protein>
<dbReference type="GO" id="GO:0005737">
    <property type="term" value="C:cytoplasm"/>
    <property type="evidence" value="ECO:0007669"/>
    <property type="project" value="TreeGrafter"/>
</dbReference>
<dbReference type="OrthoDB" id="9808022at2"/>
<dbReference type="eggNOG" id="COG0635">
    <property type="taxonomic scope" value="Bacteria"/>
</dbReference>
<dbReference type="KEGG" id="wbr:yggW"/>
<name>Q8D3C4_WIGBR</name>